<dbReference type="InterPro" id="IPR039924">
    <property type="entry name" value="ICln/Lot5/Saf5"/>
</dbReference>
<evidence type="ECO:0000256" key="2">
    <source>
        <dbReference type="ARBA" id="ARBA00004496"/>
    </source>
</evidence>
<reference evidence="7" key="1">
    <citation type="journal article" date="2023" name="BMC Genomics">
        <title>Chromosome-level genome assemblies of Cutaneotrichosporon spp. (Trichosporonales, Basidiomycota) reveal imbalanced evolution between nucleotide sequences and chromosome synteny.</title>
        <authorList>
            <person name="Kobayashi Y."/>
            <person name="Kayamori A."/>
            <person name="Aoki K."/>
            <person name="Shiwa Y."/>
            <person name="Matsutani M."/>
            <person name="Fujita N."/>
            <person name="Sugita T."/>
            <person name="Iwasaki W."/>
            <person name="Tanaka N."/>
            <person name="Takashima M."/>
        </authorList>
    </citation>
    <scope>NUCLEOTIDE SEQUENCE</scope>
    <source>
        <strain evidence="7">HIS019</strain>
    </source>
</reference>
<dbReference type="Pfam" id="PF03517">
    <property type="entry name" value="Voldacs"/>
    <property type="match status" value="1"/>
</dbReference>
<dbReference type="GO" id="GO:0045292">
    <property type="term" value="P:mRNA cis splicing, via spliceosome"/>
    <property type="evidence" value="ECO:0007669"/>
    <property type="project" value="TreeGrafter"/>
</dbReference>
<comment type="subcellular location">
    <subcellularLocation>
        <location evidence="2">Cytoplasm</location>
    </subcellularLocation>
    <subcellularLocation>
        <location evidence="1">Nucleus</location>
    </subcellularLocation>
</comment>
<keyword evidence="8" id="KW-1185">Reference proteome</keyword>
<evidence type="ECO:0000256" key="4">
    <source>
        <dbReference type="ARBA" id="ARBA00023242"/>
    </source>
</evidence>
<feature type="coiled-coil region" evidence="5">
    <location>
        <begin position="255"/>
        <end position="282"/>
    </location>
</feature>
<dbReference type="EMBL" id="AP028216">
    <property type="protein sequence ID" value="BEI92741.1"/>
    <property type="molecule type" value="Genomic_DNA"/>
</dbReference>
<dbReference type="KEGG" id="ccac:CcaHIS019_0503690"/>
<evidence type="ECO:0000256" key="3">
    <source>
        <dbReference type="ARBA" id="ARBA00022490"/>
    </source>
</evidence>
<dbReference type="AlphaFoldDB" id="A0AA48L6B7"/>
<dbReference type="GO" id="GO:0034715">
    <property type="term" value="C:pICln-Sm protein complex"/>
    <property type="evidence" value="ECO:0007669"/>
    <property type="project" value="TreeGrafter"/>
</dbReference>
<dbReference type="Gene3D" id="2.30.29.30">
    <property type="entry name" value="Pleckstrin-homology domain (PH domain)/Phosphotyrosine-binding domain (PTB)"/>
    <property type="match status" value="1"/>
</dbReference>
<evidence type="ECO:0000256" key="1">
    <source>
        <dbReference type="ARBA" id="ARBA00004123"/>
    </source>
</evidence>
<keyword evidence="3" id="KW-0963">Cytoplasm</keyword>
<evidence type="ECO:0000313" key="8">
    <source>
        <dbReference type="Proteomes" id="UP001233271"/>
    </source>
</evidence>
<dbReference type="InterPro" id="IPR011993">
    <property type="entry name" value="PH-like_dom_sf"/>
</dbReference>
<proteinExistence type="predicted"/>
<dbReference type="PANTHER" id="PTHR21399:SF0">
    <property type="entry name" value="METHYLOSOME SUBUNIT PICLN"/>
    <property type="match status" value="1"/>
</dbReference>
<feature type="compositionally biased region" description="Acidic residues" evidence="6">
    <location>
        <begin position="175"/>
        <end position="194"/>
    </location>
</feature>
<evidence type="ECO:0000256" key="6">
    <source>
        <dbReference type="SAM" id="MobiDB-lite"/>
    </source>
</evidence>
<sequence length="283" mass="30416">MPLTPVSQPPHAISQAEHDQLTSSTPASFDDIPPVLRWEGDAEVSLAVPSWTAWDTANGDTGEGAHGVSHRVPGRMYVTEQNVAFIPTEQQGFALPFPSLTLHALTPAGLQPAHIYCQIDEGDTNDEDEYSALAEMRVFVANDQLTPLFEALSACSALHASRLPTGETSSFLGFADDEDEDEDWEDDQFDDADEPAGGRLDTNKNGAPKTSAKLKKTRDEAGAGDAENDDPISQFLAKVDWTGVESDGTWVDVPGSSLQSQLDVANQRIAELEAKLREAGLGP</sequence>
<dbReference type="Proteomes" id="UP001233271">
    <property type="component" value="Chromosome 5"/>
</dbReference>
<feature type="region of interest" description="Disordered" evidence="6">
    <location>
        <begin position="1"/>
        <end position="32"/>
    </location>
</feature>
<dbReference type="GeneID" id="85496611"/>
<keyword evidence="5" id="KW-0175">Coiled coil</keyword>
<dbReference type="GO" id="GO:0005681">
    <property type="term" value="C:spliceosomal complex"/>
    <property type="evidence" value="ECO:0007669"/>
    <property type="project" value="TreeGrafter"/>
</dbReference>
<feature type="region of interest" description="Disordered" evidence="6">
    <location>
        <begin position="168"/>
        <end position="231"/>
    </location>
</feature>
<evidence type="ECO:0000313" key="7">
    <source>
        <dbReference type="EMBL" id="BEI92741.1"/>
    </source>
</evidence>
<evidence type="ECO:0000256" key="5">
    <source>
        <dbReference type="SAM" id="Coils"/>
    </source>
</evidence>
<dbReference type="PANTHER" id="PTHR21399">
    <property type="entry name" value="CHLORIDE CONDUCTANCE REGULATORY PROTEIN ICLN"/>
    <property type="match status" value="1"/>
</dbReference>
<organism evidence="7 8">
    <name type="scientific">Cutaneotrichosporon cavernicola</name>
    <dbReference type="NCBI Taxonomy" id="279322"/>
    <lineage>
        <taxon>Eukaryota</taxon>
        <taxon>Fungi</taxon>
        <taxon>Dikarya</taxon>
        <taxon>Basidiomycota</taxon>
        <taxon>Agaricomycotina</taxon>
        <taxon>Tremellomycetes</taxon>
        <taxon>Trichosporonales</taxon>
        <taxon>Trichosporonaceae</taxon>
        <taxon>Cutaneotrichosporon</taxon>
    </lineage>
</organism>
<dbReference type="GO" id="GO:0005829">
    <property type="term" value="C:cytosol"/>
    <property type="evidence" value="ECO:0007669"/>
    <property type="project" value="TreeGrafter"/>
</dbReference>
<protein>
    <recommendedName>
        <fullName evidence="9">Protein LOT5</fullName>
    </recommendedName>
</protein>
<keyword evidence="4" id="KW-0539">Nucleus</keyword>
<evidence type="ECO:0008006" key="9">
    <source>
        <dbReference type="Google" id="ProtNLM"/>
    </source>
</evidence>
<name>A0AA48L6B7_9TREE</name>
<dbReference type="RefSeq" id="XP_060458006.1">
    <property type="nucleotide sequence ID" value="XM_060601520.1"/>
</dbReference>
<accession>A0AA48L6B7</accession>
<dbReference type="GO" id="GO:0000387">
    <property type="term" value="P:spliceosomal snRNP assembly"/>
    <property type="evidence" value="ECO:0007669"/>
    <property type="project" value="TreeGrafter"/>
</dbReference>
<gene>
    <name evidence="7" type="ORF">CcaverHIS019_0503690</name>
</gene>